<keyword evidence="1" id="KW-1133">Transmembrane helix</keyword>
<feature type="transmembrane region" description="Helical" evidence="1">
    <location>
        <begin position="229"/>
        <end position="246"/>
    </location>
</feature>
<protein>
    <submittedName>
        <fullName evidence="2">Uncharacterized protein</fullName>
    </submittedName>
</protein>
<evidence type="ECO:0000313" key="2">
    <source>
        <dbReference type="EMBL" id="KRM27377.1"/>
    </source>
</evidence>
<evidence type="ECO:0000313" key="3">
    <source>
        <dbReference type="Proteomes" id="UP000050949"/>
    </source>
</evidence>
<comment type="caution">
    <text evidence="2">The sequence shown here is derived from an EMBL/GenBank/DDBJ whole genome shotgun (WGS) entry which is preliminary data.</text>
</comment>
<dbReference type="Proteomes" id="UP000050949">
    <property type="component" value="Unassembled WGS sequence"/>
</dbReference>
<dbReference type="PATRIC" id="fig|1122147.4.peg.2667"/>
<feature type="transmembrane region" description="Helical" evidence="1">
    <location>
        <begin position="35"/>
        <end position="58"/>
    </location>
</feature>
<organism evidence="2 3">
    <name type="scientific">Schleiferilactobacillus harbinensis DSM 16991</name>
    <dbReference type="NCBI Taxonomy" id="1122147"/>
    <lineage>
        <taxon>Bacteria</taxon>
        <taxon>Bacillati</taxon>
        <taxon>Bacillota</taxon>
        <taxon>Bacilli</taxon>
        <taxon>Lactobacillales</taxon>
        <taxon>Lactobacillaceae</taxon>
        <taxon>Schleiferilactobacillus</taxon>
    </lineage>
</organism>
<dbReference type="AlphaFoldDB" id="A0A0R1XC23"/>
<evidence type="ECO:0000256" key="1">
    <source>
        <dbReference type="SAM" id="Phobius"/>
    </source>
</evidence>
<keyword evidence="1" id="KW-0812">Transmembrane</keyword>
<name>A0A0R1XC23_9LACO</name>
<feature type="transmembrane region" description="Helical" evidence="1">
    <location>
        <begin position="189"/>
        <end position="217"/>
    </location>
</feature>
<sequence length="266" mass="30176">MVFICTGRYSDNKQNGVISMRIGWRVIWHKHHWSIVIFMLATLALTGFSVAALYSAAAEQGQTLREYVRQITFGQTSPFANVLWLLILTAVIASSQIHQDLQQAGVSDQDRWRLMGQLALGGALWSATLDIVETTLMYRFYTDTVTAAWPLPLLGAAYWLIHLGFYWAASLLTLWIVQWPHAVRHRLYYVFLGFLTIQLIGTSFRTNALVITLSHAYTSVERFLNRTPVLVLLIMLGVSSLLAWWVQDHPLPASPVEPRPHRSSSH</sequence>
<reference evidence="2 3" key="1">
    <citation type="journal article" date="2015" name="Genome Announc.">
        <title>Expanding the biotechnology potential of lactobacilli through comparative genomics of 213 strains and associated genera.</title>
        <authorList>
            <person name="Sun Z."/>
            <person name="Harris H.M."/>
            <person name="McCann A."/>
            <person name="Guo C."/>
            <person name="Argimon S."/>
            <person name="Zhang W."/>
            <person name="Yang X."/>
            <person name="Jeffery I.B."/>
            <person name="Cooney J.C."/>
            <person name="Kagawa T.F."/>
            <person name="Liu W."/>
            <person name="Song Y."/>
            <person name="Salvetti E."/>
            <person name="Wrobel A."/>
            <person name="Rasinkangas P."/>
            <person name="Parkhill J."/>
            <person name="Rea M.C."/>
            <person name="O'Sullivan O."/>
            <person name="Ritari J."/>
            <person name="Douillard F.P."/>
            <person name="Paul Ross R."/>
            <person name="Yang R."/>
            <person name="Briner A.E."/>
            <person name="Felis G.E."/>
            <person name="de Vos W.M."/>
            <person name="Barrangou R."/>
            <person name="Klaenhammer T.R."/>
            <person name="Caufield P.W."/>
            <person name="Cui Y."/>
            <person name="Zhang H."/>
            <person name="O'Toole P.W."/>
        </authorList>
    </citation>
    <scope>NUCLEOTIDE SEQUENCE [LARGE SCALE GENOMIC DNA]</scope>
    <source>
        <strain evidence="2 3">DSM 16991</strain>
    </source>
</reference>
<dbReference type="EMBL" id="AZFW01000050">
    <property type="protein sequence ID" value="KRM27377.1"/>
    <property type="molecule type" value="Genomic_DNA"/>
</dbReference>
<proteinExistence type="predicted"/>
<feature type="transmembrane region" description="Helical" evidence="1">
    <location>
        <begin position="78"/>
        <end position="97"/>
    </location>
</feature>
<feature type="transmembrane region" description="Helical" evidence="1">
    <location>
        <begin position="156"/>
        <end position="177"/>
    </location>
</feature>
<gene>
    <name evidence="2" type="ORF">FC91_GL002586</name>
</gene>
<keyword evidence="1" id="KW-0472">Membrane</keyword>
<accession>A0A0R1XC23</accession>